<evidence type="ECO:0000313" key="2">
    <source>
        <dbReference type="Proteomes" id="UP000541425"/>
    </source>
</evidence>
<dbReference type="AlphaFoldDB" id="A0A7W5UFV9"/>
<protein>
    <recommendedName>
        <fullName evidence="3">Phospholipase D-like domain-containing protein</fullName>
    </recommendedName>
</protein>
<name>A0A7W5UFV9_9BACT</name>
<evidence type="ECO:0008006" key="3">
    <source>
        <dbReference type="Google" id="ProtNLM"/>
    </source>
</evidence>
<dbReference type="Proteomes" id="UP000541425">
    <property type="component" value="Unassembled WGS sequence"/>
</dbReference>
<gene>
    <name evidence="1" type="ORF">FHS60_001994</name>
</gene>
<proteinExistence type="predicted"/>
<dbReference type="CDD" id="cd09176">
    <property type="entry name" value="PLDc_unchar6"/>
    <property type="match status" value="1"/>
</dbReference>
<dbReference type="EMBL" id="JACICA010000014">
    <property type="protein sequence ID" value="MBB3703503.1"/>
    <property type="molecule type" value="Genomic_DNA"/>
</dbReference>
<evidence type="ECO:0000313" key="1">
    <source>
        <dbReference type="EMBL" id="MBB3703503.1"/>
    </source>
</evidence>
<reference evidence="1 2" key="1">
    <citation type="submission" date="2020-08" db="EMBL/GenBank/DDBJ databases">
        <title>Genomic Encyclopedia of Type Strains, Phase IV (KMG-IV): sequencing the most valuable type-strain genomes for metagenomic binning, comparative biology and taxonomic classification.</title>
        <authorList>
            <person name="Goeker M."/>
        </authorList>
    </citation>
    <scope>NUCLEOTIDE SEQUENCE [LARGE SCALE GENOMIC DNA]</scope>
    <source>
        <strain evidence="1 2">DSM 22548</strain>
    </source>
</reference>
<organism evidence="1 2">
    <name type="scientific">Alloprevotella rava</name>
    <dbReference type="NCBI Taxonomy" id="671218"/>
    <lineage>
        <taxon>Bacteria</taxon>
        <taxon>Pseudomonadati</taxon>
        <taxon>Bacteroidota</taxon>
        <taxon>Bacteroidia</taxon>
        <taxon>Bacteroidales</taxon>
        <taxon>Prevotellaceae</taxon>
        <taxon>Alloprevotella</taxon>
    </lineage>
</organism>
<dbReference type="Gene3D" id="3.30.870.10">
    <property type="entry name" value="Endonuclease Chain A"/>
    <property type="match status" value="1"/>
</dbReference>
<accession>A0A7W5UFV9</accession>
<dbReference type="InterPro" id="IPR059166">
    <property type="entry name" value="PLD-like_cat"/>
</dbReference>
<dbReference type="RefSeq" id="WP_183697894.1">
    <property type="nucleotide sequence ID" value="NZ_JACICA010000014.1"/>
</dbReference>
<comment type="caution">
    <text evidence="1">The sequence shown here is derived from an EMBL/GenBank/DDBJ whole genome shotgun (WGS) entry which is preliminary data.</text>
</comment>
<sequence length="594" mass="67991">MTDTLWNDIVYTEVMQSDGFVVDYAICTTYSLDMPTLLSVPFMLGTMVDLTEDTMRSPHFILETINRSADKFAVFCNAGCIAVPPANSKLYSLLERSVVQVTLPANGHGYINFHPKLWVIKETNPETGEKQIKLVVLSRNLTCSHDLDVVCEMVGKIETEPATEKAQEKHAPLADFLTWLIAEVDGPTMEKKIKAICEDIRYIERFNLENSPFEDYNFFPMGISQHDGTTECLEQNILKHAAEMLIISPFVDHNILQKMVSCTPNAKKTLITRHSSIKPEMMQMFNHGVYAPKEVLTDKVEKDVIVDLHEKVYFIRSQEGNQSYNRLYLGSTNATTNGFGRNVEFLLQLQFSPYKTSYDKFRSELINDSDECMFEEVVAIPEDDITKEDVPNEMVLRTAIAAIQKAEVNLCESLYSITIHCCQSQLPKQSLSLYPLGCEGIESNLADGMVFTDLELAMLTEFYVIQTGDLRRVIKIPTERMPTEERDKAIFRSIINTKTKFINYLSFMLTDDIEQYIVETQLLEKENDSDKASSLEQIICTSLYEDMVRKSYTNPDRIAAIRQLLDKAEENVRPENFKEMYDTFEKVLKQIKRL</sequence>